<dbReference type="Proteomes" id="UP001172101">
    <property type="component" value="Unassembled WGS sequence"/>
</dbReference>
<dbReference type="GeneID" id="85331445"/>
<reference evidence="2" key="1">
    <citation type="submission" date="2023-06" db="EMBL/GenBank/DDBJ databases">
        <title>Genome-scale phylogeny and comparative genomics of the fungal order Sordariales.</title>
        <authorList>
            <consortium name="Lawrence Berkeley National Laboratory"/>
            <person name="Hensen N."/>
            <person name="Bonometti L."/>
            <person name="Westerberg I."/>
            <person name="Brannstrom I.O."/>
            <person name="Guillou S."/>
            <person name="Cros-Aarteil S."/>
            <person name="Calhoun S."/>
            <person name="Haridas S."/>
            <person name="Kuo A."/>
            <person name="Mondo S."/>
            <person name="Pangilinan J."/>
            <person name="Riley R."/>
            <person name="LaButti K."/>
            <person name="Andreopoulos B."/>
            <person name="Lipzen A."/>
            <person name="Chen C."/>
            <person name="Yanf M."/>
            <person name="Daum C."/>
            <person name="Ng V."/>
            <person name="Clum A."/>
            <person name="Steindorff A."/>
            <person name="Ohm R."/>
            <person name="Martin F."/>
            <person name="Silar P."/>
            <person name="Natvig D."/>
            <person name="Lalanne C."/>
            <person name="Gautier V."/>
            <person name="Ament-velasquez S.L."/>
            <person name="Kruys A."/>
            <person name="Hutchinson M.I."/>
            <person name="Powell A.J."/>
            <person name="Barry K."/>
            <person name="Miller A.N."/>
            <person name="Grigoriev I.V."/>
            <person name="Debuchy R."/>
            <person name="Gladieux P."/>
            <person name="Thoren M.H."/>
            <person name="Johannesson H."/>
        </authorList>
    </citation>
    <scope>NUCLEOTIDE SEQUENCE</scope>
    <source>
        <strain evidence="2">SMH2392-1A</strain>
    </source>
</reference>
<dbReference type="RefSeq" id="XP_060304050.1">
    <property type="nucleotide sequence ID" value="XM_060448175.1"/>
</dbReference>
<proteinExistence type="predicted"/>
<gene>
    <name evidence="2" type="ORF">B0T26DRAFT_97536</name>
</gene>
<evidence type="ECO:0000256" key="1">
    <source>
        <dbReference type="SAM" id="MobiDB-lite"/>
    </source>
</evidence>
<feature type="region of interest" description="Disordered" evidence="1">
    <location>
        <begin position="130"/>
        <end position="160"/>
    </location>
</feature>
<feature type="region of interest" description="Disordered" evidence="1">
    <location>
        <begin position="1"/>
        <end position="55"/>
    </location>
</feature>
<evidence type="ECO:0000313" key="2">
    <source>
        <dbReference type="EMBL" id="KAK0735173.1"/>
    </source>
</evidence>
<comment type="caution">
    <text evidence="2">The sequence shown here is derived from an EMBL/GenBank/DDBJ whole genome shotgun (WGS) entry which is preliminary data.</text>
</comment>
<sequence>MPGRAPRSPDERHRDILVPPAQRPEPTDRLSPRLFPSLSHPRRARLSSAKTQPDSLADLARSIHPELLLPHILESPNPSFHPSLRRCSLRFNSSTPYPHLPRTYRSLRSNQATSPPPQCYNAPAPCLTLRRKHQTQTEGKPLGPRQESGREFRHPNLQAL</sequence>
<organism evidence="2 3">
    <name type="scientific">Lasiosphaeria miniovina</name>
    <dbReference type="NCBI Taxonomy" id="1954250"/>
    <lineage>
        <taxon>Eukaryota</taxon>
        <taxon>Fungi</taxon>
        <taxon>Dikarya</taxon>
        <taxon>Ascomycota</taxon>
        <taxon>Pezizomycotina</taxon>
        <taxon>Sordariomycetes</taxon>
        <taxon>Sordariomycetidae</taxon>
        <taxon>Sordariales</taxon>
        <taxon>Lasiosphaeriaceae</taxon>
        <taxon>Lasiosphaeria</taxon>
    </lineage>
</organism>
<keyword evidence="3" id="KW-1185">Reference proteome</keyword>
<feature type="compositionally biased region" description="Basic and acidic residues" evidence="1">
    <location>
        <begin position="7"/>
        <end position="16"/>
    </location>
</feature>
<name>A0AA40BJB2_9PEZI</name>
<protein>
    <submittedName>
        <fullName evidence="2">Uncharacterized protein</fullName>
    </submittedName>
</protein>
<dbReference type="EMBL" id="JAUIRO010000001">
    <property type="protein sequence ID" value="KAK0735173.1"/>
    <property type="molecule type" value="Genomic_DNA"/>
</dbReference>
<evidence type="ECO:0000313" key="3">
    <source>
        <dbReference type="Proteomes" id="UP001172101"/>
    </source>
</evidence>
<accession>A0AA40BJB2</accession>
<dbReference type="AlphaFoldDB" id="A0AA40BJB2"/>